<accession>A0A5C3MLJ9</accession>
<evidence type="ECO:0000313" key="2">
    <source>
        <dbReference type="Proteomes" id="UP000305948"/>
    </source>
</evidence>
<keyword evidence="2" id="KW-1185">Reference proteome</keyword>
<dbReference type="AlphaFoldDB" id="A0A5C3MLJ9"/>
<gene>
    <name evidence="1" type="ORF">OE88DRAFT_1739643</name>
</gene>
<name>A0A5C3MLJ9_9AGAM</name>
<reference evidence="1 2" key="1">
    <citation type="journal article" date="2019" name="Nat. Ecol. Evol.">
        <title>Megaphylogeny resolves global patterns of mushroom evolution.</title>
        <authorList>
            <person name="Varga T."/>
            <person name="Krizsan K."/>
            <person name="Foldi C."/>
            <person name="Dima B."/>
            <person name="Sanchez-Garcia M."/>
            <person name="Sanchez-Ramirez S."/>
            <person name="Szollosi G.J."/>
            <person name="Szarkandi J.G."/>
            <person name="Papp V."/>
            <person name="Albert L."/>
            <person name="Andreopoulos W."/>
            <person name="Angelini C."/>
            <person name="Antonin V."/>
            <person name="Barry K.W."/>
            <person name="Bougher N.L."/>
            <person name="Buchanan P."/>
            <person name="Buyck B."/>
            <person name="Bense V."/>
            <person name="Catcheside P."/>
            <person name="Chovatia M."/>
            <person name="Cooper J."/>
            <person name="Damon W."/>
            <person name="Desjardin D."/>
            <person name="Finy P."/>
            <person name="Geml J."/>
            <person name="Haridas S."/>
            <person name="Hughes K."/>
            <person name="Justo A."/>
            <person name="Karasinski D."/>
            <person name="Kautmanova I."/>
            <person name="Kiss B."/>
            <person name="Kocsube S."/>
            <person name="Kotiranta H."/>
            <person name="LaButti K.M."/>
            <person name="Lechner B.E."/>
            <person name="Liimatainen K."/>
            <person name="Lipzen A."/>
            <person name="Lukacs Z."/>
            <person name="Mihaltcheva S."/>
            <person name="Morgado L.N."/>
            <person name="Niskanen T."/>
            <person name="Noordeloos M.E."/>
            <person name="Ohm R.A."/>
            <person name="Ortiz-Santana B."/>
            <person name="Ovrebo C."/>
            <person name="Racz N."/>
            <person name="Riley R."/>
            <person name="Savchenko A."/>
            <person name="Shiryaev A."/>
            <person name="Soop K."/>
            <person name="Spirin V."/>
            <person name="Szebenyi C."/>
            <person name="Tomsovsky M."/>
            <person name="Tulloss R.E."/>
            <person name="Uehling J."/>
            <person name="Grigoriev I.V."/>
            <person name="Vagvolgyi C."/>
            <person name="Papp T."/>
            <person name="Martin F.M."/>
            <person name="Miettinen O."/>
            <person name="Hibbett D.S."/>
            <person name="Nagy L.G."/>
        </authorList>
    </citation>
    <scope>NUCLEOTIDE SEQUENCE [LARGE SCALE GENOMIC DNA]</scope>
    <source>
        <strain evidence="1 2">OMC1185</strain>
    </source>
</reference>
<organism evidence="1 2">
    <name type="scientific">Heliocybe sulcata</name>
    <dbReference type="NCBI Taxonomy" id="5364"/>
    <lineage>
        <taxon>Eukaryota</taxon>
        <taxon>Fungi</taxon>
        <taxon>Dikarya</taxon>
        <taxon>Basidiomycota</taxon>
        <taxon>Agaricomycotina</taxon>
        <taxon>Agaricomycetes</taxon>
        <taxon>Gloeophyllales</taxon>
        <taxon>Gloeophyllaceae</taxon>
        <taxon>Heliocybe</taxon>
    </lineage>
</organism>
<dbReference type="EMBL" id="ML213532">
    <property type="protein sequence ID" value="TFK46174.1"/>
    <property type="molecule type" value="Genomic_DNA"/>
</dbReference>
<evidence type="ECO:0000313" key="1">
    <source>
        <dbReference type="EMBL" id="TFK46174.1"/>
    </source>
</evidence>
<protein>
    <submittedName>
        <fullName evidence="1">Uncharacterized protein</fullName>
    </submittedName>
</protein>
<sequence>MPSSAPEGLASSCAGLDSGGLNTLSNFTITAYNTTLPNANSTGAPLILGDDLSYHGYTQYVLATYSYPYPALNQVSFSLDAGGLVANLDADSTTAVLSLSSDHEFDFIVSTEGSVMPAPIFCAVQTDNMCGGYPVLAANGRTNLFLICERTGENSFAEVVYNGTTGSTAYDVDSCYAVDLCLFSV</sequence>
<dbReference type="Proteomes" id="UP000305948">
    <property type="component" value="Unassembled WGS sequence"/>
</dbReference>
<dbReference type="OrthoDB" id="2844016at2759"/>
<proteinExistence type="predicted"/>